<dbReference type="InterPro" id="IPR003661">
    <property type="entry name" value="HisK_dim/P_dom"/>
</dbReference>
<evidence type="ECO:0000259" key="7">
    <source>
        <dbReference type="PROSITE" id="PS50109"/>
    </source>
</evidence>
<dbReference type="SUPFAM" id="SSF47384">
    <property type="entry name" value="Homodimeric domain of signal transducing histidine kinase"/>
    <property type="match status" value="1"/>
</dbReference>
<gene>
    <name evidence="8" type="ORF">WJM97_11610</name>
</gene>
<proteinExistence type="predicted"/>
<keyword evidence="4" id="KW-0808">Transferase</keyword>
<feature type="domain" description="Histidine kinase" evidence="7">
    <location>
        <begin position="146"/>
        <end position="403"/>
    </location>
</feature>
<keyword evidence="3" id="KW-0597">Phosphoprotein</keyword>
<dbReference type="InterPro" id="IPR036097">
    <property type="entry name" value="HisK_dim/P_sf"/>
</dbReference>
<dbReference type="InterPro" id="IPR005467">
    <property type="entry name" value="His_kinase_dom"/>
</dbReference>
<dbReference type="InterPro" id="IPR036890">
    <property type="entry name" value="HATPase_C_sf"/>
</dbReference>
<evidence type="ECO:0000256" key="2">
    <source>
        <dbReference type="ARBA" id="ARBA00012438"/>
    </source>
</evidence>
<dbReference type="Pfam" id="PF00512">
    <property type="entry name" value="HisKA"/>
    <property type="match status" value="1"/>
</dbReference>
<keyword evidence="6" id="KW-0472">Membrane</keyword>
<dbReference type="EMBL" id="CP150886">
    <property type="protein sequence ID" value="WZB86060.1"/>
    <property type="molecule type" value="Genomic_DNA"/>
</dbReference>
<dbReference type="PROSITE" id="PS50109">
    <property type="entry name" value="HIS_KIN"/>
    <property type="match status" value="1"/>
</dbReference>
<reference evidence="8 9" key="1">
    <citation type="submission" date="2024-04" db="EMBL/GenBank/DDBJ databases">
        <title>Okeanomitos corallinicola gen. &amp; sp. nov. (Nostocales, Cyanobacteria), a new toxic marine heterocyst-forming cyanobacterium from a coral reef.</title>
        <authorList>
            <person name="Li H."/>
            <person name="Li R."/>
            <person name="Kang J."/>
            <person name="Hii K.S."/>
            <person name="Mohamed H.F."/>
            <person name="Xu X."/>
            <person name="Luo Z."/>
        </authorList>
    </citation>
    <scope>NUCLEOTIDE SEQUENCE [LARGE SCALE GENOMIC DNA]</scope>
    <source>
        <strain evidence="8 9">TIOX110</strain>
    </source>
</reference>
<evidence type="ECO:0000256" key="4">
    <source>
        <dbReference type="ARBA" id="ARBA00022777"/>
    </source>
</evidence>
<evidence type="ECO:0000313" key="9">
    <source>
        <dbReference type="Proteomes" id="UP001483337"/>
    </source>
</evidence>
<keyword evidence="6" id="KW-0812">Transmembrane</keyword>
<feature type="transmembrane region" description="Helical" evidence="6">
    <location>
        <begin position="6"/>
        <end position="27"/>
    </location>
</feature>
<dbReference type="PRINTS" id="PR00344">
    <property type="entry name" value="BCTRLSENSOR"/>
</dbReference>
<keyword evidence="8" id="KW-0067">ATP-binding</keyword>
<keyword evidence="8" id="KW-0547">Nucleotide-binding</keyword>
<evidence type="ECO:0000256" key="1">
    <source>
        <dbReference type="ARBA" id="ARBA00000085"/>
    </source>
</evidence>
<keyword evidence="9" id="KW-1185">Reference proteome</keyword>
<dbReference type="Pfam" id="PF02518">
    <property type="entry name" value="HATPase_c"/>
    <property type="match status" value="1"/>
</dbReference>
<dbReference type="SMART" id="SM00388">
    <property type="entry name" value="HisKA"/>
    <property type="match status" value="1"/>
</dbReference>
<name>A0ABZ2UMM3_9CYAN</name>
<dbReference type="InterPro" id="IPR003594">
    <property type="entry name" value="HATPase_dom"/>
</dbReference>
<organism evidence="8 9">
    <name type="scientific">Okeanomitos corallinicola TIOX110</name>
    <dbReference type="NCBI Taxonomy" id="3133117"/>
    <lineage>
        <taxon>Bacteria</taxon>
        <taxon>Bacillati</taxon>
        <taxon>Cyanobacteriota</taxon>
        <taxon>Cyanophyceae</taxon>
        <taxon>Nostocales</taxon>
        <taxon>Aphanizomenonaceae</taxon>
        <taxon>Okeanomitos</taxon>
    </lineage>
</organism>
<dbReference type="Gene3D" id="1.10.287.130">
    <property type="match status" value="1"/>
</dbReference>
<evidence type="ECO:0000256" key="5">
    <source>
        <dbReference type="ARBA" id="ARBA00023012"/>
    </source>
</evidence>
<keyword evidence="6" id="KW-1133">Transmembrane helix</keyword>
<evidence type="ECO:0000256" key="3">
    <source>
        <dbReference type="ARBA" id="ARBA00022553"/>
    </source>
</evidence>
<dbReference type="InterPro" id="IPR004358">
    <property type="entry name" value="Sig_transdc_His_kin-like_C"/>
</dbReference>
<dbReference type="GO" id="GO:0005524">
    <property type="term" value="F:ATP binding"/>
    <property type="evidence" value="ECO:0007669"/>
    <property type="project" value="UniProtKB-KW"/>
</dbReference>
<evidence type="ECO:0000256" key="6">
    <source>
        <dbReference type="SAM" id="Phobius"/>
    </source>
</evidence>
<keyword evidence="4" id="KW-0418">Kinase</keyword>
<protein>
    <recommendedName>
        <fullName evidence="2">histidine kinase</fullName>
        <ecNumber evidence="2">2.7.13.3</ecNumber>
    </recommendedName>
</protein>
<evidence type="ECO:0000313" key="8">
    <source>
        <dbReference type="EMBL" id="WZB86060.1"/>
    </source>
</evidence>
<dbReference type="Proteomes" id="UP001483337">
    <property type="component" value="Chromosome"/>
</dbReference>
<dbReference type="Gene3D" id="3.30.565.10">
    <property type="entry name" value="Histidine kinase-like ATPase, C-terminal domain"/>
    <property type="match status" value="1"/>
</dbReference>
<sequence length="404" mass="46418">MKVSPVLFNVIPTFIMIGAGIMILSIFKTYHILKLLQSNQEKKNWQALLYLMIFFVLGYLIAFFLFVYKILDLIPILTGVVFFFGSLFVFFSVNIYHSTLAKFIKIQEENRQTKKELEIHLAEFKHSQSQLIHHEKMLSLGQMVAGVAHEINNPISFIYGNIEHLDNHINILLFILKLYQREFPNATPEIQKIISEYEIEFVKEDLPKLFLSMKAGTERIREIVRLLRTFSRMDESEVKSVDIHAGIDSTLMILEHRLQAKTEHQKIRVIKRYGNLSTVECYAGQLNQVFMNILINAIDALEEKNSHSSYKEILNNPNIITITTAINNHQQLEISISDNGNGIPESVQKHIFEPFYTTKPVGKGTGLGLSISYEIIRKHHGTLDFVSTPGKGTQFIIQMPIHLS</sequence>
<comment type="catalytic activity">
    <reaction evidence="1">
        <text>ATP + protein L-histidine = ADP + protein N-phospho-L-histidine.</text>
        <dbReference type="EC" id="2.7.13.3"/>
    </reaction>
</comment>
<feature type="transmembrane region" description="Helical" evidence="6">
    <location>
        <begin position="74"/>
        <end position="96"/>
    </location>
</feature>
<keyword evidence="5" id="KW-0902">Two-component regulatory system</keyword>
<dbReference type="EC" id="2.7.13.3" evidence="2"/>
<dbReference type="SUPFAM" id="SSF55874">
    <property type="entry name" value="ATPase domain of HSP90 chaperone/DNA topoisomerase II/histidine kinase"/>
    <property type="match status" value="1"/>
</dbReference>
<dbReference type="PANTHER" id="PTHR43065">
    <property type="entry name" value="SENSOR HISTIDINE KINASE"/>
    <property type="match status" value="1"/>
</dbReference>
<feature type="transmembrane region" description="Helical" evidence="6">
    <location>
        <begin position="48"/>
        <end position="68"/>
    </location>
</feature>
<dbReference type="SMART" id="SM00387">
    <property type="entry name" value="HATPase_c"/>
    <property type="match status" value="1"/>
</dbReference>
<dbReference type="CDD" id="cd00082">
    <property type="entry name" value="HisKA"/>
    <property type="match status" value="1"/>
</dbReference>
<dbReference type="RefSeq" id="WP_353928976.1">
    <property type="nucleotide sequence ID" value="NZ_CP150886.1"/>
</dbReference>
<dbReference type="PANTHER" id="PTHR43065:SF50">
    <property type="entry name" value="HISTIDINE KINASE"/>
    <property type="match status" value="1"/>
</dbReference>
<accession>A0ABZ2UMM3</accession>